<proteinExistence type="predicted"/>
<name>A0A226BV75_9FIRM</name>
<dbReference type="Proteomes" id="UP000214588">
    <property type="component" value="Unassembled WGS sequence"/>
</dbReference>
<dbReference type="OrthoDB" id="9807502at2"/>
<dbReference type="EMBL" id="NIQC01000042">
    <property type="protein sequence ID" value="OWZ82781.1"/>
    <property type="molecule type" value="Genomic_DNA"/>
</dbReference>
<sequence>MYLDDQTAAVGIGIRTDMIGIKELELALQDTGIKLIPVDFHKDFLHIDMICNVIAEKLAIVCPEALSTDFMNYLKDKNFQLIEVTKEQVFQHACNLLNIGNDTIISHAKAKDVNYQLSALGFEVIALNLKETLKSGGGPRCMSFPIERVSHNK</sequence>
<reference evidence="1 2" key="1">
    <citation type="submission" date="2017-06" db="EMBL/GenBank/DDBJ databases">
        <title>Draft Genome Sequence of Natranaerobius trueperi halophilic, alkalithermophilic bacteria from soda lakes.</title>
        <authorList>
            <person name="Zhao B."/>
        </authorList>
    </citation>
    <scope>NUCLEOTIDE SEQUENCE [LARGE SCALE GENOMIC DNA]</scope>
    <source>
        <strain evidence="1 2">DSM 18760</strain>
    </source>
</reference>
<evidence type="ECO:0000313" key="2">
    <source>
        <dbReference type="Proteomes" id="UP000214588"/>
    </source>
</evidence>
<dbReference type="PANTHER" id="PTHR47271">
    <property type="entry name" value="ARGININE DEIMINASE"/>
    <property type="match status" value="1"/>
</dbReference>
<dbReference type="Pfam" id="PF19420">
    <property type="entry name" value="DDAH_eukar"/>
    <property type="match status" value="1"/>
</dbReference>
<dbReference type="AlphaFoldDB" id="A0A226BV75"/>
<dbReference type="GO" id="GO:0019546">
    <property type="term" value="P:L-arginine deiminase pathway"/>
    <property type="evidence" value="ECO:0007669"/>
    <property type="project" value="TreeGrafter"/>
</dbReference>
<accession>A0A226BV75</accession>
<keyword evidence="2" id="KW-1185">Reference proteome</keyword>
<organism evidence="1 2">
    <name type="scientific">Natranaerobius trueperi</name>
    <dbReference type="NCBI Taxonomy" id="759412"/>
    <lineage>
        <taxon>Bacteria</taxon>
        <taxon>Bacillati</taxon>
        <taxon>Bacillota</taxon>
        <taxon>Clostridia</taxon>
        <taxon>Natranaerobiales</taxon>
        <taxon>Natranaerobiaceae</taxon>
        <taxon>Natranaerobius</taxon>
    </lineage>
</organism>
<dbReference type="SUPFAM" id="SSF55909">
    <property type="entry name" value="Pentein"/>
    <property type="match status" value="1"/>
</dbReference>
<evidence type="ECO:0008006" key="3">
    <source>
        <dbReference type="Google" id="ProtNLM"/>
    </source>
</evidence>
<evidence type="ECO:0000313" key="1">
    <source>
        <dbReference type="EMBL" id="OWZ82781.1"/>
    </source>
</evidence>
<protein>
    <recommendedName>
        <fullName evidence="3">Arginine deiminase</fullName>
    </recommendedName>
</protein>
<dbReference type="Gene3D" id="3.75.10.10">
    <property type="entry name" value="L-arginine/glycine Amidinotransferase, Chain A"/>
    <property type="match status" value="1"/>
</dbReference>
<dbReference type="PANTHER" id="PTHR47271:SF2">
    <property type="entry name" value="ARGININE DEIMINASE"/>
    <property type="match status" value="1"/>
</dbReference>
<dbReference type="GO" id="GO:0016990">
    <property type="term" value="F:arginine deiminase activity"/>
    <property type="evidence" value="ECO:0007669"/>
    <property type="project" value="TreeGrafter"/>
</dbReference>
<comment type="caution">
    <text evidence="1">The sequence shown here is derived from an EMBL/GenBank/DDBJ whole genome shotgun (WGS) entry which is preliminary data.</text>
</comment>
<gene>
    <name evidence="1" type="ORF">CDO51_12250</name>
</gene>